<dbReference type="PROSITE" id="PS50800">
    <property type="entry name" value="SAP"/>
    <property type="match status" value="1"/>
</dbReference>
<sequence length="505" mass="55912">MSEKYKNLKVKELQELLQKNDMPYTGKKEDLVERLVKLDERKAMENLEKEFELEDDFDESKLILTEDIQTDAIFSSLILDKPTFYEKESVLSDDEEDLTPVAKKSVSPKVKAVTPPVTEPVLPSPTTTTTTTTTAAVEITLQESVTSTEVAPPSSFKFTPITFESKTVQPEPPKKPTPAKKLTAATPTTKSANTTKSNSKPVVSKAFGSRISAPKSKSTTVNTPPKSTIRPTRSTKTPLPKSTKSNKDTTTLKAKAAPTSTTMASLAVQEKKAPLTAEQIEKARLEAERKLERSKRFGIKLDEKDMKEIRAARFGIIATTNTEGEKKKEKGKTTKETAAQDILKKRAERFGIPQKKIVPTNHKKLMTVTKNAVKQGRVQKMAPKTELIKAVTKSNILNKKHNNIATRLNAPIVAQNKRIVKRKTDTPIQGRVITIAPIRSAPVRQVKTSARDIIINANNNIRRPTNNTKKPVSKDIGNGRTVTVGTSNNNKRRRGRGPESSHQPL</sequence>
<dbReference type="SMART" id="SM00513">
    <property type="entry name" value="SAP"/>
    <property type="match status" value="1"/>
</dbReference>
<keyword evidence="6" id="KW-1185">Reference proteome</keyword>
<dbReference type="InterPro" id="IPR052240">
    <property type="entry name" value="SAP_domain_ribonucleoprotein"/>
</dbReference>
<reference evidence="5" key="1">
    <citation type="submission" date="2020-12" db="EMBL/GenBank/DDBJ databases">
        <title>Metabolic potential, ecology and presence of endohyphal bacteria is reflected in genomic diversity of Mucoromycotina.</title>
        <authorList>
            <person name="Muszewska A."/>
            <person name="Okrasinska A."/>
            <person name="Steczkiewicz K."/>
            <person name="Drgas O."/>
            <person name="Orlowska M."/>
            <person name="Perlinska-Lenart U."/>
            <person name="Aleksandrzak-Piekarczyk T."/>
            <person name="Szatraj K."/>
            <person name="Zielenkiewicz U."/>
            <person name="Pilsyk S."/>
            <person name="Malc E."/>
            <person name="Mieczkowski P."/>
            <person name="Kruszewska J.S."/>
            <person name="Biernat P."/>
            <person name="Pawlowska J."/>
        </authorList>
    </citation>
    <scope>NUCLEOTIDE SEQUENCE</scope>
    <source>
        <strain evidence="5">WA0000017839</strain>
    </source>
</reference>
<evidence type="ECO:0000259" key="4">
    <source>
        <dbReference type="PROSITE" id="PS50800"/>
    </source>
</evidence>
<name>A0A8H7QZ87_9FUNG</name>
<dbReference type="AlphaFoldDB" id="A0A8H7QZ87"/>
<dbReference type="GO" id="GO:0005634">
    <property type="term" value="C:nucleus"/>
    <property type="evidence" value="ECO:0007669"/>
    <property type="project" value="TreeGrafter"/>
</dbReference>
<dbReference type="Gene3D" id="1.10.720.30">
    <property type="entry name" value="SAP domain"/>
    <property type="match status" value="1"/>
</dbReference>
<accession>A0A8H7QZ87</accession>
<proteinExistence type="inferred from homology"/>
<feature type="region of interest" description="Disordered" evidence="3">
    <location>
        <begin position="461"/>
        <end position="505"/>
    </location>
</feature>
<evidence type="ECO:0000256" key="1">
    <source>
        <dbReference type="ARBA" id="ARBA00022553"/>
    </source>
</evidence>
<feature type="compositionally biased region" description="Polar residues" evidence="3">
    <location>
        <begin position="480"/>
        <end position="489"/>
    </location>
</feature>
<evidence type="ECO:0000256" key="3">
    <source>
        <dbReference type="SAM" id="MobiDB-lite"/>
    </source>
</evidence>
<feature type="compositionally biased region" description="Polar residues" evidence="3">
    <location>
        <begin position="215"/>
        <end position="262"/>
    </location>
</feature>
<keyword evidence="1" id="KW-0597">Phosphoprotein</keyword>
<feature type="compositionally biased region" description="Low complexity" evidence="3">
    <location>
        <begin position="179"/>
        <end position="201"/>
    </location>
</feature>
<evidence type="ECO:0000256" key="2">
    <source>
        <dbReference type="ARBA" id="ARBA00046328"/>
    </source>
</evidence>
<dbReference type="Pfam" id="PF02037">
    <property type="entry name" value="SAP"/>
    <property type="match status" value="1"/>
</dbReference>
<feature type="domain" description="SAP" evidence="4">
    <location>
        <begin position="5"/>
        <end position="39"/>
    </location>
</feature>
<evidence type="ECO:0000313" key="5">
    <source>
        <dbReference type="EMBL" id="KAG2201027.1"/>
    </source>
</evidence>
<dbReference type="SUPFAM" id="SSF68906">
    <property type="entry name" value="SAP domain"/>
    <property type="match status" value="1"/>
</dbReference>
<comment type="similarity">
    <text evidence="2">Belongs to the SAP domain-containing ribonucleoprotein family.</text>
</comment>
<feature type="compositionally biased region" description="Low complexity" evidence="3">
    <location>
        <begin position="99"/>
        <end position="134"/>
    </location>
</feature>
<feature type="region of interest" description="Disordered" evidence="3">
    <location>
        <begin position="162"/>
        <end position="262"/>
    </location>
</feature>
<feature type="non-terminal residue" evidence="5">
    <location>
        <position position="1"/>
    </location>
</feature>
<gene>
    <name evidence="5" type="ORF">INT47_006571</name>
</gene>
<dbReference type="GO" id="GO:0016973">
    <property type="term" value="P:poly(A)+ mRNA export from nucleus"/>
    <property type="evidence" value="ECO:0007669"/>
    <property type="project" value="TreeGrafter"/>
</dbReference>
<dbReference type="PANTHER" id="PTHR46551">
    <property type="entry name" value="SAP DOMAIN-CONTAINING RIBONUCLEOPROTEIN"/>
    <property type="match status" value="1"/>
</dbReference>
<dbReference type="InterPro" id="IPR036361">
    <property type="entry name" value="SAP_dom_sf"/>
</dbReference>
<protein>
    <recommendedName>
        <fullName evidence="4">SAP domain-containing protein</fullName>
    </recommendedName>
</protein>
<dbReference type="EMBL" id="JAEPRD010000076">
    <property type="protein sequence ID" value="KAG2201027.1"/>
    <property type="molecule type" value="Genomic_DNA"/>
</dbReference>
<dbReference type="InterPro" id="IPR003034">
    <property type="entry name" value="SAP_dom"/>
</dbReference>
<dbReference type="Proteomes" id="UP000603453">
    <property type="component" value="Unassembled WGS sequence"/>
</dbReference>
<organism evidence="5 6">
    <name type="scientific">Mucor saturninus</name>
    <dbReference type="NCBI Taxonomy" id="64648"/>
    <lineage>
        <taxon>Eukaryota</taxon>
        <taxon>Fungi</taxon>
        <taxon>Fungi incertae sedis</taxon>
        <taxon>Mucoromycota</taxon>
        <taxon>Mucoromycotina</taxon>
        <taxon>Mucoromycetes</taxon>
        <taxon>Mucorales</taxon>
        <taxon>Mucorineae</taxon>
        <taxon>Mucoraceae</taxon>
        <taxon>Mucor</taxon>
    </lineage>
</organism>
<dbReference type="PANTHER" id="PTHR46551:SF1">
    <property type="entry name" value="SAP DOMAIN-CONTAINING RIBONUCLEOPROTEIN"/>
    <property type="match status" value="1"/>
</dbReference>
<dbReference type="OrthoDB" id="445357at2759"/>
<feature type="region of interest" description="Disordered" evidence="3">
    <location>
        <begin position="92"/>
        <end position="134"/>
    </location>
</feature>
<evidence type="ECO:0000313" key="6">
    <source>
        <dbReference type="Proteomes" id="UP000603453"/>
    </source>
</evidence>
<comment type="caution">
    <text evidence="5">The sequence shown here is derived from an EMBL/GenBank/DDBJ whole genome shotgun (WGS) entry which is preliminary data.</text>
</comment>